<proteinExistence type="predicted"/>
<organism evidence="1 2">
    <name type="scientific">Reticulibacter mediterranei</name>
    <dbReference type="NCBI Taxonomy" id="2778369"/>
    <lineage>
        <taxon>Bacteria</taxon>
        <taxon>Bacillati</taxon>
        <taxon>Chloroflexota</taxon>
        <taxon>Ktedonobacteria</taxon>
        <taxon>Ktedonobacterales</taxon>
        <taxon>Reticulibacteraceae</taxon>
        <taxon>Reticulibacter</taxon>
    </lineage>
</organism>
<comment type="caution">
    <text evidence="1">The sequence shown here is derived from an EMBL/GenBank/DDBJ whole genome shotgun (WGS) entry which is preliminary data.</text>
</comment>
<dbReference type="NCBIfam" id="NF045496">
    <property type="entry name" value="FormamaseFmdA"/>
    <property type="match status" value="1"/>
</dbReference>
<dbReference type="InterPro" id="IPR004304">
    <property type="entry name" value="FmdA_AmdA"/>
</dbReference>
<evidence type="ECO:0000313" key="2">
    <source>
        <dbReference type="Proteomes" id="UP000597444"/>
    </source>
</evidence>
<reference evidence="1" key="1">
    <citation type="submission" date="2020-10" db="EMBL/GenBank/DDBJ databases">
        <title>Taxonomic study of unclassified bacteria belonging to the class Ktedonobacteria.</title>
        <authorList>
            <person name="Yabe S."/>
            <person name="Wang C.M."/>
            <person name="Zheng Y."/>
            <person name="Sakai Y."/>
            <person name="Cavaletti L."/>
            <person name="Monciardini P."/>
            <person name="Donadio S."/>
        </authorList>
    </citation>
    <scope>NUCLEOTIDE SEQUENCE</scope>
    <source>
        <strain evidence="1">ID150040</strain>
    </source>
</reference>
<name>A0A8J3IZR0_9CHLR</name>
<accession>A0A8J3IZR0</accession>
<dbReference type="AlphaFoldDB" id="A0A8J3IZR0"/>
<protein>
    <submittedName>
        <fullName evidence="1">Formamidase</fullName>
    </submittedName>
</protein>
<dbReference type="Pfam" id="PF03069">
    <property type="entry name" value="FmdA_AmdA"/>
    <property type="match status" value="1"/>
</dbReference>
<dbReference type="InterPro" id="IPR054833">
    <property type="entry name" value="FormamaseFmdA"/>
</dbReference>
<dbReference type="GO" id="GO:0016811">
    <property type="term" value="F:hydrolase activity, acting on carbon-nitrogen (but not peptide) bonds, in linear amides"/>
    <property type="evidence" value="ECO:0007669"/>
    <property type="project" value="InterPro"/>
</dbReference>
<gene>
    <name evidence="1" type="ORF">KSF_110020</name>
</gene>
<keyword evidence="2" id="KW-1185">Reference proteome</keyword>
<evidence type="ECO:0000313" key="1">
    <source>
        <dbReference type="EMBL" id="GHP00955.1"/>
    </source>
</evidence>
<sequence>MTTVAPAHEILFRVDLSKPWSQQQVLGHNRWHPDIPAAASVSPDTTFRMECKDWTDGQIKNNDSANDVRDVDLTIPHVLSGPIEVNGAEPGDVLVVDILDLGPFPGRDTEWGYTGIFAKTNGGGFLTDRFPDAHKAIWDLKGVYATSRHLPDVRFVGIPHPGLIGTAPSQDLLNKWNQREKDLVNTNPSRIPPLALLPEERNAVMGSLKGGDQQRAAREGARTVPPREHGGNCDIKNLTRGSRAYFPVYVRGAKLSMGDLHFSQGDGEITFCGAIEMAGFIDLHVDLIKGGVSKYKMTNPIFRSSPLEPRYTNFLVFEGISVDEQGKQHYMDAHIAYKNACMNAIEYLQTCGYTAEQAYMILGAAPVEGRVSGIVDIPNACCTVYLPTEIFQRDIEPMRYSVSRQTQVATAR</sequence>
<dbReference type="SUPFAM" id="SSF141130">
    <property type="entry name" value="Acetamidase/Formamidase-like"/>
    <property type="match status" value="1"/>
</dbReference>
<dbReference type="EMBL" id="BNJK01000004">
    <property type="protein sequence ID" value="GHP00955.1"/>
    <property type="molecule type" value="Genomic_DNA"/>
</dbReference>
<dbReference type="Gene3D" id="2.60.120.580">
    <property type="entry name" value="Acetamidase/Formamidase-like domains"/>
    <property type="match status" value="1"/>
</dbReference>
<dbReference type="Proteomes" id="UP000597444">
    <property type="component" value="Unassembled WGS sequence"/>
</dbReference>
<dbReference type="RefSeq" id="WP_220211531.1">
    <property type="nucleotide sequence ID" value="NZ_BNJK01000004.1"/>
</dbReference>
<dbReference type="PANTHER" id="PTHR31891">
    <property type="entry name" value="FORMAMIDASE C869.04-RELATED"/>
    <property type="match status" value="1"/>
</dbReference>
<dbReference type="PANTHER" id="PTHR31891:SF1">
    <property type="entry name" value="FORMAMIDASE C869.04-RELATED"/>
    <property type="match status" value="1"/>
</dbReference>